<evidence type="ECO:0000313" key="2">
    <source>
        <dbReference type="EMBL" id="GER99511.1"/>
    </source>
</evidence>
<reference evidence="2 3" key="1">
    <citation type="submission" date="2019-10" db="EMBL/GenBank/DDBJ databases">
        <title>Whole genome shotgun sequence of Acrocarpospora corrugata NBRC 13972.</title>
        <authorList>
            <person name="Ichikawa N."/>
            <person name="Kimura A."/>
            <person name="Kitahashi Y."/>
            <person name="Komaki H."/>
            <person name="Oguchi A."/>
        </authorList>
    </citation>
    <scope>NUCLEOTIDE SEQUENCE [LARGE SCALE GENOMIC DNA]</scope>
    <source>
        <strain evidence="2 3">NBRC 13972</strain>
    </source>
</reference>
<feature type="compositionally biased region" description="Basic residues" evidence="1">
    <location>
        <begin position="115"/>
        <end position="129"/>
    </location>
</feature>
<keyword evidence="3" id="KW-1185">Reference proteome</keyword>
<feature type="region of interest" description="Disordered" evidence="1">
    <location>
        <begin position="107"/>
        <end position="129"/>
    </location>
</feature>
<evidence type="ECO:0000313" key="3">
    <source>
        <dbReference type="Proteomes" id="UP000334990"/>
    </source>
</evidence>
<comment type="caution">
    <text evidence="2">The sequence shown here is derived from an EMBL/GenBank/DDBJ whole genome shotgun (WGS) entry which is preliminary data.</text>
</comment>
<gene>
    <name evidence="2" type="ORF">Acor_15750</name>
</gene>
<dbReference type="EMBL" id="BLAD01000040">
    <property type="protein sequence ID" value="GER99511.1"/>
    <property type="molecule type" value="Genomic_DNA"/>
</dbReference>
<organism evidence="2 3">
    <name type="scientific">Acrocarpospora corrugata</name>
    <dbReference type="NCBI Taxonomy" id="35763"/>
    <lineage>
        <taxon>Bacteria</taxon>
        <taxon>Bacillati</taxon>
        <taxon>Actinomycetota</taxon>
        <taxon>Actinomycetes</taxon>
        <taxon>Streptosporangiales</taxon>
        <taxon>Streptosporangiaceae</taxon>
        <taxon>Acrocarpospora</taxon>
    </lineage>
</organism>
<dbReference type="RefSeq" id="WP_155335897.1">
    <property type="nucleotide sequence ID" value="NZ_BAAABN010000042.1"/>
</dbReference>
<evidence type="ECO:0000256" key="1">
    <source>
        <dbReference type="SAM" id="MobiDB-lite"/>
    </source>
</evidence>
<dbReference type="OrthoDB" id="5149358at2"/>
<protein>
    <submittedName>
        <fullName evidence="2">Uncharacterized protein</fullName>
    </submittedName>
</protein>
<accession>A0A5M3VV07</accession>
<name>A0A5M3VV07_9ACTN</name>
<proteinExistence type="predicted"/>
<sequence>MIDIESQVLEEAIYRLQLEIRQWVLIDAIIDNEMSAAVSAGGQRDIVDLGRSIRKAGWEQFPDWPGDYRLLSLWAASDECRTITLSGAQCELVLSALARWAAVADRADDAESGRVAKRNAQSKRRHALS</sequence>
<dbReference type="AlphaFoldDB" id="A0A5M3VV07"/>
<dbReference type="Proteomes" id="UP000334990">
    <property type="component" value="Unassembled WGS sequence"/>
</dbReference>